<accession>A0AA48RCH4</accession>
<reference evidence="2" key="1">
    <citation type="submission" date="2023-07" db="EMBL/GenBank/DDBJ databases">
        <authorList>
            <person name="Pelsma A.J. K."/>
        </authorList>
    </citation>
    <scope>NUCLEOTIDE SEQUENCE</scope>
</reference>
<evidence type="ECO:0000256" key="1">
    <source>
        <dbReference type="SAM" id="MobiDB-lite"/>
    </source>
</evidence>
<proteinExistence type="predicted"/>
<feature type="compositionally biased region" description="Acidic residues" evidence="1">
    <location>
        <begin position="46"/>
        <end position="56"/>
    </location>
</feature>
<feature type="region of interest" description="Disordered" evidence="1">
    <location>
        <begin position="34"/>
        <end position="86"/>
    </location>
</feature>
<gene>
    <name evidence="2" type="ORF">AMST5_00035</name>
</gene>
<evidence type="ECO:0000313" key="2">
    <source>
        <dbReference type="EMBL" id="CAJ0848831.1"/>
    </source>
</evidence>
<sequence length="86" mass="9541">MSPKRTRRLFGDLETQLDAYTHQQKMSEWLKTQPAFPGAQGNTILDADDDIDDDGAPNERSALPSGRAEWQNVPVGSAPHPHWTGN</sequence>
<protein>
    <submittedName>
        <fullName evidence="2">Uncharacterized protein</fullName>
    </submittedName>
</protein>
<name>A0AA48RCH4_9ZZZZ</name>
<organism evidence="2">
    <name type="scientific">freshwater sediment metagenome</name>
    <dbReference type="NCBI Taxonomy" id="556182"/>
    <lineage>
        <taxon>unclassified sequences</taxon>
        <taxon>metagenomes</taxon>
        <taxon>ecological metagenomes</taxon>
    </lineage>
</organism>
<dbReference type="AlphaFoldDB" id="A0AA48RCH4"/>
<dbReference type="EMBL" id="OY288114">
    <property type="protein sequence ID" value="CAJ0848831.1"/>
    <property type="molecule type" value="Genomic_DNA"/>
</dbReference>